<dbReference type="EMBL" id="CP089983">
    <property type="protein sequence ID" value="WXB08159.1"/>
    <property type="molecule type" value="Genomic_DNA"/>
</dbReference>
<reference evidence="2" key="1">
    <citation type="submission" date="2021-12" db="EMBL/GenBank/DDBJ databases">
        <title>Discovery of the Pendulisporaceae a myxobacterial family with distinct sporulation behavior and unique specialized metabolism.</title>
        <authorList>
            <person name="Garcia R."/>
            <person name="Popoff A."/>
            <person name="Bader C.D."/>
            <person name="Loehr J."/>
            <person name="Walesch S."/>
            <person name="Walt C."/>
            <person name="Boldt J."/>
            <person name="Bunk B."/>
            <person name="Haeckl F.J.F.P.J."/>
            <person name="Gunesch A.P."/>
            <person name="Birkelbach J."/>
            <person name="Nuebel U."/>
            <person name="Pietschmann T."/>
            <person name="Bach T."/>
            <person name="Mueller R."/>
        </authorList>
    </citation>
    <scope>NUCLEOTIDE SEQUENCE</scope>
    <source>
        <strain evidence="2">MSr11367</strain>
    </source>
</reference>
<organism evidence="2 3">
    <name type="scientific">Pendulispora rubella</name>
    <dbReference type="NCBI Taxonomy" id="2741070"/>
    <lineage>
        <taxon>Bacteria</taxon>
        <taxon>Pseudomonadati</taxon>
        <taxon>Myxococcota</taxon>
        <taxon>Myxococcia</taxon>
        <taxon>Myxococcales</taxon>
        <taxon>Sorangiineae</taxon>
        <taxon>Pendulisporaceae</taxon>
        <taxon>Pendulispora</taxon>
    </lineage>
</organism>
<accession>A0ABZ2LF21</accession>
<proteinExistence type="predicted"/>
<dbReference type="InterPro" id="IPR014729">
    <property type="entry name" value="Rossmann-like_a/b/a_fold"/>
</dbReference>
<gene>
    <name evidence="2" type="ORF">LVJ94_13060</name>
</gene>
<keyword evidence="3" id="KW-1185">Reference proteome</keyword>
<evidence type="ECO:0000313" key="3">
    <source>
        <dbReference type="Proteomes" id="UP001374803"/>
    </source>
</evidence>
<evidence type="ECO:0000259" key="1">
    <source>
        <dbReference type="Pfam" id="PF00733"/>
    </source>
</evidence>
<feature type="domain" description="Asparagine synthetase" evidence="1">
    <location>
        <begin position="112"/>
        <end position="485"/>
    </location>
</feature>
<sequence length="497" mass="54323">MFSYDRDVVFERRGLSLPTFHTADHGHVLASGSLAALVGRLRRRPALNVERLASVISLTPTEDASATVYEGVHRVPSHHAVRVWPDGRRTSTLFARSLERAPEMTAQDAAHELRRRLTAVVARYAEGKRCIAIYAGGGVDSSALLATALAWSRGANGPEIKAIALDFAGPGDDRPHLRELEKALGIVPIRLSPSRSGRFVRRMMSLDGAPCPWPNVCDDGMMLEAAREQGADAAWGGSGGDDLYDGRLDTFPQRALHGDAIRALREAVALRVHWRDPGVTQAWDFVVRPLLVRSLPHAVRRLRRRIRGRSVVAWAGPVLRAHLERVADAARAPEPSTASARYTRFVTLPHLMELFDFRGHLREAMGFDNLEPLVDDEMISFISSLPPELLFHGGRARGLLRAAMEGLVPDTVRLRTDKAWFEPAMAQAVRAAGGFEAFADLAAVPHLADLGLIEPSKFREAFDALARAPEDGAGWLQVWPALAVEAFVAGYQAGATS</sequence>
<evidence type="ECO:0000313" key="2">
    <source>
        <dbReference type="EMBL" id="WXB08159.1"/>
    </source>
</evidence>
<dbReference type="Gene3D" id="3.40.50.620">
    <property type="entry name" value="HUPs"/>
    <property type="match status" value="1"/>
</dbReference>
<dbReference type="InterPro" id="IPR001962">
    <property type="entry name" value="Asn_synthase"/>
</dbReference>
<dbReference type="Pfam" id="PF00733">
    <property type="entry name" value="Asn_synthase"/>
    <property type="match status" value="1"/>
</dbReference>
<protein>
    <submittedName>
        <fullName evidence="2">Asparagine synthase-related protein</fullName>
    </submittedName>
</protein>
<name>A0ABZ2LF21_9BACT</name>
<dbReference type="SUPFAM" id="SSF52402">
    <property type="entry name" value="Adenine nucleotide alpha hydrolases-like"/>
    <property type="match status" value="1"/>
</dbReference>
<dbReference type="RefSeq" id="WP_394837834.1">
    <property type="nucleotide sequence ID" value="NZ_CP089929.1"/>
</dbReference>
<dbReference type="Proteomes" id="UP001374803">
    <property type="component" value="Chromosome"/>
</dbReference>